<proteinExistence type="predicted"/>
<accession>A0A6J2X235</accession>
<dbReference type="OrthoDB" id="6376010at2759"/>
<dbReference type="GO" id="GO:0062129">
    <property type="term" value="C:chitin-based extracellular matrix"/>
    <property type="evidence" value="ECO:0007669"/>
    <property type="project" value="TreeGrafter"/>
</dbReference>
<dbReference type="SMART" id="SM00690">
    <property type="entry name" value="DM5"/>
    <property type="match status" value="1"/>
</dbReference>
<dbReference type="GeneID" id="115874309"/>
<dbReference type="KEGG" id="soy:115874309"/>
<feature type="domain" description="DUF243" evidence="3">
    <location>
        <begin position="98"/>
        <end position="197"/>
    </location>
</feature>
<dbReference type="PANTHER" id="PTHR31927">
    <property type="entry name" value="FI07246P-RELATED-RELATED"/>
    <property type="match status" value="1"/>
</dbReference>
<feature type="signal peptide" evidence="2">
    <location>
        <begin position="1"/>
        <end position="16"/>
    </location>
</feature>
<name>A0A6J2X235_SITOR</name>
<dbReference type="InterPro" id="IPR004145">
    <property type="entry name" value="DUF243"/>
</dbReference>
<evidence type="ECO:0000313" key="5">
    <source>
        <dbReference type="RefSeq" id="XP_030745276.1"/>
    </source>
</evidence>
<evidence type="ECO:0000256" key="1">
    <source>
        <dbReference type="SAM" id="MobiDB-lite"/>
    </source>
</evidence>
<protein>
    <submittedName>
        <fullName evidence="5">Cell wall protein AWA1-like</fullName>
    </submittedName>
</protein>
<keyword evidence="4" id="KW-1185">Reference proteome</keyword>
<gene>
    <name evidence="5" type="primary">LOC115874309</name>
</gene>
<dbReference type="PANTHER" id="PTHR31927:SF16">
    <property type="entry name" value="LP07342P"/>
    <property type="match status" value="1"/>
</dbReference>
<dbReference type="GO" id="GO:0008010">
    <property type="term" value="F:structural constituent of chitin-based larval cuticle"/>
    <property type="evidence" value="ECO:0007669"/>
    <property type="project" value="TreeGrafter"/>
</dbReference>
<dbReference type="RefSeq" id="XP_030745276.1">
    <property type="nucleotide sequence ID" value="XM_030889416.1"/>
</dbReference>
<feature type="chain" id="PRO_5027085279" evidence="2">
    <location>
        <begin position="17"/>
        <end position="247"/>
    </location>
</feature>
<dbReference type="GO" id="GO:0040003">
    <property type="term" value="P:chitin-based cuticle development"/>
    <property type="evidence" value="ECO:0007669"/>
    <property type="project" value="TreeGrafter"/>
</dbReference>
<dbReference type="AlphaFoldDB" id="A0A6J2X235"/>
<evidence type="ECO:0000259" key="3">
    <source>
        <dbReference type="SMART" id="SM00690"/>
    </source>
</evidence>
<dbReference type="InParanoid" id="A0A6J2X235"/>
<dbReference type="Pfam" id="PF03103">
    <property type="entry name" value="DUF243"/>
    <property type="match status" value="1"/>
</dbReference>
<evidence type="ECO:0000256" key="2">
    <source>
        <dbReference type="SAM" id="SignalP"/>
    </source>
</evidence>
<sequence length="247" mass="24826">MKTFLIAVLCFGLSQAKPQYNYPAPAAPSPPRTSYGSPSSAINFGGSSSFAGGTSGSSSISGGSVGGFSGSGVSADSFGTGFGTGSGVNIGGAAGGTVQVQKHIYVHVAPPEPEETRQAAAIPAAQSTKHYKIIFIKAPSYSTYQQQLLQQQAQSEEKTLVYVLVKKPEDQTDITIPTAAPTQPSKPEVYFIKYKARSEAVGGAAAAGTASVSGSTGAATGGIAIGGSSTSSATRPTYGVPAQSGPY</sequence>
<organism evidence="4 5">
    <name type="scientific">Sitophilus oryzae</name>
    <name type="common">Rice weevil</name>
    <name type="synonym">Curculio oryzae</name>
    <dbReference type="NCBI Taxonomy" id="7048"/>
    <lineage>
        <taxon>Eukaryota</taxon>
        <taxon>Metazoa</taxon>
        <taxon>Ecdysozoa</taxon>
        <taxon>Arthropoda</taxon>
        <taxon>Hexapoda</taxon>
        <taxon>Insecta</taxon>
        <taxon>Pterygota</taxon>
        <taxon>Neoptera</taxon>
        <taxon>Endopterygota</taxon>
        <taxon>Coleoptera</taxon>
        <taxon>Polyphaga</taxon>
        <taxon>Cucujiformia</taxon>
        <taxon>Curculionidae</taxon>
        <taxon>Dryophthorinae</taxon>
        <taxon>Sitophilus</taxon>
    </lineage>
</organism>
<keyword evidence="2" id="KW-0732">Signal</keyword>
<dbReference type="Proteomes" id="UP000504635">
    <property type="component" value="Unplaced"/>
</dbReference>
<feature type="region of interest" description="Disordered" evidence="1">
    <location>
        <begin position="221"/>
        <end position="247"/>
    </location>
</feature>
<evidence type="ECO:0000313" key="4">
    <source>
        <dbReference type="Proteomes" id="UP000504635"/>
    </source>
</evidence>
<reference evidence="5" key="1">
    <citation type="submission" date="2025-08" db="UniProtKB">
        <authorList>
            <consortium name="RefSeq"/>
        </authorList>
    </citation>
    <scope>IDENTIFICATION</scope>
    <source>
        <tissue evidence="5">Gonads</tissue>
    </source>
</reference>